<evidence type="ECO:0000313" key="1">
    <source>
        <dbReference type="EMBL" id="GAA3618523.1"/>
    </source>
</evidence>
<dbReference type="InterPro" id="IPR006311">
    <property type="entry name" value="TAT_signal"/>
</dbReference>
<comment type="caution">
    <text evidence="1">The sequence shown here is derived from an EMBL/GenBank/DDBJ whole genome shotgun (WGS) entry which is preliminary data.</text>
</comment>
<sequence length="443" mass="47685">MIMRPAQLPTSAITRRSLLLGGAGLGGSFLLSGCIGGGSTPSTSSSGSASGGASTGVALTLQSDLSDPKPKAALESVVKGYTNNPVTLNTVATEQFRAQLSTYLTSANPPDVITWLAGSVARDYASKGLLLDVSDMWTGDGACAKFSPALKALSTGDDGKQIFVPTSYYWWSIFYRKSAFEEWGVKPVTSWDDFMGMLDTLKGKGVYPLTCGTGSTAWMASGWFDYLDLRINGAQFHRELLAGKHSFDSAEVRKVMDTYATLIPYFDPKGRSYSVQEAALPLANKKAAMYLIGAFVTTYFPSNMQDDIDFFSVPTIDPSIPSAEEAPTDGFFASSKTKNPAATKDFLSYLASPVQQQAYIQGSGSSNLPTSSEVDTSKFSPLVQHGIKLLSETKEITQFFNRDSSDALQTTADTALTKFLDHPDQVASILKDWQTAAQQVWNQ</sequence>
<dbReference type="InterPro" id="IPR006059">
    <property type="entry name" value="SBP"/>
</dbReference>
<dbReference type="EMBL" id="BAABAB010000014">
    <property type="protein sequence ID" value="GAA3618523.1"/>
    <property type="molecule type" value="Genomic_DNA"/>
</dbReference>
<gene>
    <name evidence="1" type="ORF">GCM10022236_21040</name>
</gene>
<proteinExistence type="predicted"/>
<accession>A0ABP6ZSA7</accession>
<reference evidence="2" key="1">
    <citation type="journal article" date="2019" name="Int. J. Syst. Evol. Microbiol.">
        <title>The Global Catalogue of Microorganisms (GCM) 10K type strain sequencing project: providing services to taxonomists for standard genome sequencing and annotation.</title>
        <authorList>
            <consortium name="The Broad Institute Genomics Platform"/>
            <consortium name="The Broad Institute Genome Sequencing Center for Infectious Disease"/>
            <person name="Wu L."/>
            <person name="Ma J."/>
        </authorList>
    </citation>
    <scope>NUCLEOTIDE SEQUENCE [LARGE SCALE GENOMIC DNA]</scope>
    <source>
        <strain evidence="2">JCM 16929</strain>
    </source>
</reference>
<dbReference type="SUPFAM" id="SSF53850">
    <property type="entry name" value="Periplasmic binding protein-like II"/>
    <property type="match status" value="1"/>
</dbReference>
<dbReference type="PANTHER" id="PTHR43649">
    <property type="entry name" value="ARABINOSE-BINDING PROTEIN-RELATED"/>
    <property type="match status" value="1"/>
</dbReference>
<dbReference type="Pfam" id="PF01547">
    <property type="entry name" value="SBP_bac_1"/>
    <property type="match status" value="1"/>
</dbReference>
<name>A0ABP6ZSA7_9ACTN</name>
<organism evidence="1 2">
    <name type="scientific">Microlunatus ginsengisoli</name>
    <dbReference type="NCBI Taxonomy" id="363863"/>
    <lineage>
        <taxon>Bacteria</taxon>
        <taxon>Bacillati</taxon>
        <taxon>Actinomycetota</taxon>
        <taxon>Actinomycetes</taxon>
        <taxon>Propionibacteriales</taxon>
        <taxon>Propionibacteriaceae</taxon>
        <taxon>Microlunatus</taxon>
    </lineage>
</organism>
<dbReference type="Gene3D" id="3.40.190.10">
    <property type="entry name" value="Periplasmic binding protein-like II"/>
    <property type="match status" value="2"/>
</dbReference>
<dbReference type="PROSITE" id="PS51257">
    <property type="entry name" value="PROKAR_LIPOPROTEIN"/>
    <property type="match status" value="1"/>
</dbReference>
<dbReference type="InterPro" id="IPR050490">
    <property type="entry name" value="Bact_solute-bd_prot1"/>
</dbReference>
<keyword evidence="2" id="KW-1185">Reference proteome</keyword>
<evidence type="ECO:0000313" key="2">
    <source>
        <dbReference type="Proteomes" id="UP001501490"/>
    </source>
</evidence>
<dbReference type="Proteomes" id="UP001501490">
    <property type="component" value="Unassembled WGS sequence"/>
</dbReference>
<protein>
    <submittedName>
        <fullName evidence="1">Extracellular solute-binding protein</fullName>
    </submittedName>
</protein>
<dbReference type="PROSITE" id="PS51318">
    <property type="entry name" value="TAT"/>
    <property type="match status" value="1"/>
</dbReference>